<dbReference type="CDD" id="cd00167">
    <property type="entry name" value="SANT"/>
    <property type="match status" value="3"/>
</dbReference>
<evidence type="ECO:0000256" key="5">
    <source>
        <dbReference type="SAM" id="MobiDB-lite"/>
    </source>
</evidence>
<dbReference type="GO" id="GO:0042795">
    <property type="term" value="P:snRNA transcription by RNA polymerase II"/>
    <property type="evidence" value="ECO:0007669"/>
    <property type="project" value="TreeGrafter"/>
</dbReference>
<dbReference type="PROSITE" id="PS51294">
    <property type="entry name" value="HTH_MYB"/>
    <property type="match status" value="3"/>
</dbReference>
<dbReference type="Proteomes" id="UP000039865">
    <property type="component" value="Unassembled WGS sequence"/>
</dbReference>
<dbReference type="Pfam" id="PF00249">
    <property type="entry name" value="Myb_DNA-binding"/>
    <property type="match status" value="1"/>
</dbReference>
<dbReference type="Gene3D" id="1.10.10.60">
    <property type="entry name" value="Homeodomain-like"/>
    <property type="match status" value="3"/>
</dbReference>
<feature type="region of interest" description="Disordered" evidence="5">
    <location>
        <begin position="1000"/>
        <end position="1037"/>
    </location>
</feature>
<evidence type="ECO:0000313" key="10">
    <source>
        <dbReference type="Proteomes" id="UP000039865"/>
    </source>
</evidence>
<feature type="compositionally biased region" description="Low complexity" evidence="5">
    <location>
        <begin position="43"/>
        <end position="59"/>
    </location>
</feature>
<dbReference type="GO" id="GO:0042796">
    <property type="term" value="P:snRNA transcription by RNA polymerase III"/>
    <property type="evidence" value="ECO:0007669"/>
    <property type="project" value="TreeGrafter"/>
</dbReference>
<feature type="compositionally biased region" description="Polar residues" evidence="5">
    <location>
        <begin position="392"/>
        <end position="419"/>
    </location>
</feature>
<feature type="domain" description="SANT" evidence="7">
    <location>
        <begin position="261"/>
        <end position="307"/>
    </location>
</feature>
<dbReference type="GO" id="GO:0019185">
    <property type="term" value="C:snRNA-activating protein complex"/>
    <property type="evidence" value="ECO:0007669"/>
    <property type="project" value="TreeGrafter"/>
</dbReference>
<evidence type="ECO:0000313" key="9">
    <source>
        <dbReference type="EMBL" id="CDW82128.1"/>
    </source>
</evidence>
<feature type="domain" description="HTH myb-type" evidence="8">
    <location>
        <begin position="199"/>
        <end position="252"/>
    </location>
</feature>
<reference evidence="9 10" key="1">
    <citation type="submission" date="2014-06" db="EMBL/GenBank/DDBJ databases">
        <authorList>
            <person name="Swart Estienne"/>
        </authorList>
    </citation>
    <scope>NUCLEOTIDE SEQUENCE [LARGE SCALE GENOMIC DNA]</scope>
    <source>
        <strain evidence="9 10">130c</strain>
    </source>
</reference>
<feature type="compositionally biased region" description="Low complexity" evidence="5">
    <location>
        <begin position="420"/>
        <end position="437"/>
    </location>
</feature>
<accession>A0A078AMN3</accession>
<evidence type="ECO:0000259" key="8">
    <source>
        <dbReference type="PROSITE" id="PS51294"/>
    </source>
</evidence>
<dbReference type="PROSITE" id="PS50090">
    <property type="entry name" value="MYB_LIKE"/>
    <property type="match status" value="3"/>
</dbReference>
<feature type="region of interest" description="Disordered" evidence="5">
    <location>
        <begin position="360"/>
        <end position="480"/>
    </location>
</feature>
<name>A0A078AMN3_STYLE</name>
<evidence type="ECO:0000256" key="3">
    <source>
        <dbReference type="ARBA" id="ARBA00023163"/>
    </source>
</evidence>
<dbReference type="InterPro" id="IPR051575">
    <property type="entry name" value="Myb-like_DNA-bd"/>
</dbReference>
<dbReference type="AlphaFoldDB" id="A0A078AMN3"/>
<dbReference type="InterPro" id="IPR001005">
    <property type="entry name" value="SANT/Myb"/>
</dbReference>
<dbReference type="SUPFAM" id="SSF46689">
    <property type="entry name" value="Homeodomain-like"/>
    <property type="match status" value="2"/>
</dbReference>
<dbReference type="InterPro" id="IPR017930">
    <property type="entry name" value="Myb_dom"/>
</dbReference>
<dbReference type="InterPro" id="IPR017884">
    <property type="entry name" value="SANT_dom"/>
</dbReference>
<feature type="compositionally biased region" description="Low complexity" evidence="5">
    <location>
        <begin position="452"/>
        <end position="480"/>
    </location>
</feature>
<evidence type="ECO:0000259" key="6">
    <source>
        <dbReference type="PROSITE" id="PS50090"/>
    </source>
</evidence>
<keyword evidence="10" id="KW-1185">Reference proteome</keyword>
<feature type="compositionally biased region" description="Polar residues" evidence="5">
    <location>
        <begin position="792"/>
        <end position="809"/>
    </location>
</feature>
<proteinExistence type="predicted"/>
<dbReference type="InParanoid" id="A0A078AMN3"/>
<feature type="region of interest" description="Disordered" evidence="5">
    <location>
        <begin position="789"/>
        <end position="829"/>
    </location>
</feature>
<feature type="region of interest" description="Disordered" evidence="5">
    <location>
        <begin position="1"/>
        <end position="62"/>
    </location>
</feature>
<dbReference type="PROSITE" id="PS51293">
    <property type="entry name" value="SANT"/>
    <property type="match status" value="1"/>
</dbReference>
<evidence type="ECO:0000256" key="2">
    <source>
        <dbReference type="ARBA" id="ARBA00023125"/>
    </source>
</evidence>
<feature type="domain" description="HTH myb-type" evidence="8">
    <location>
        <begin position="253"/>
        <end position="307"/>
    </location>
</feature>
<dbReference type="OrthoDB" id="306004at2759"/>
<dbReference type="GO" id="GO:0001006">
    <property type="term" value="F:RNA polymerase III type 3 promoter sequence-specific DNA binding"/>
    <property type="evidence" value="ECO:0007669"/>
    <property type="project" value="TreeGrafter"/>
</dbReference>
<sequence length="1037" mass="118248">MLHKRQQRPQISERSLSDRRPSKERKLSRDSSPSTSQHFPPAYGDDYSYNSDDSGSQYNTESNISNVKLKKKLNDIQMKKEQKYFTESHSQLKNLNEKDEVQTIPDDAEIITITDEEANEIYLKVCLQVQNRKGYIKKNWSDDETKLLKWAVITYTKQRNISYQQLTMNDWQNIARLVPGRNDNQCHYKWQSEYKTQPQKAPWTYEEDLLLKQLVGERGQKQWQEIANEINKKMGNNKRQGKQCRERWINFLSPDIKREPWSPKEDLLLLEKQKQIGNQWAQIAKEIPGRTENQVKNRFNSMLKKIREEKTFKSEVKAGVQEALLQIENKDENKSELEEQWIEELIQRKKLDILNMPEDEEFKDDGDLNANYYSQVSNNKDNQMDDDIRKNYMTQDPVSNSKHFLQGDSSMKNQTGITGSSNQQQFQQQFQQQNNKQSESEGKNGNADLRSQSQPPQNQKQNQSTQMQQQQDHHQQQQTIFVQQQTISPIQQLIQQNQQRQSNFIQNQQVYPGHQFQNIKILQQQQQQKQMVQAQQQILTIDQIKQFLNQSQPQLMPLIDALIQSKVSDQVQIIQRQIQQPVTGFIGDNKALYSKGLGDDLEKRLQILSSFKNSMTNNSHNSSPQDGSVIVRRRCRSQSNKLNELKNNLLNFHKIEKSSANPNANINVSGSNTLSMANQNKKSDSNNLNQSSGSIQQDLTIPNVLPQNSKKFVEVRSGEILYVKENGEAYYQKHANDQNLIMIKEFSQLAIQDSPMSVSSQIQEASNSGQQKYSGLSFPVPLNPIHKKYDQQDQQPRQGFTSNWSTQGNPGSGGVIIQRTSPGTQGIFRSGSANSLFNLGTPKIDQFSPNTFLINGGGNNNAGQQHSNGQNSINGMLQNSINSPFGMTNTPPFEHHFIKSNNSPGTAIIYNGTPLFISNSNGSPMQFTQNMGDGGQNVLNLLNNGLAQTQSMQNNSPIIINQSGFQAIGPGGIQQQNSPGQFIIHSGNGQITQQQFTPPLQSNQNLIGQGNSLFRPPTNRTQLHKVNSNQMQGSHHQ</sequence>
<feature type="domain" description="Myb-like" evidence="6">
    <location>
        <begin position="253"/>
        <end position="303"/>
    </location>
</feature>
<feature type="domain" description="Myb-like" evidence="6">
    <location>
        <begin position="132"/>
        <end position="194"/>
    </location>
</feature>
<keyword evidence="2 9" id="KW-0238">DNA-binding</keyword>
<organism evidence="9 10">
    <name type="scientific">Stylonychia lemnae</name>
    <name type="common">Ciliate</name>
    <dbReference type="NCBI Taxonomy" id="5949"/>
    <lineage>
        <taxon>Eukaryota</taxon>
        <taxon>Sar</taxon>
        <taxon>Alveolata</taxon>
        <taxon>Ciliophora</taxon>
        <taxon>Intramacronucleata</taxon>
        <taxon>Spirotrichea</taxon>
        <taxon>Stichotrichia</taxon>
        <taxon>Sporadotrichida</taxon>
        <taxon>Oxytrichidae</taxon>
        <taxon>Stylonychinae</taxon>
        <taxon>Stylonychia</taxon>
    </lineage>
</organism>
<dbReference type="PANTHER" id="PTHR46621">
    <property type="entry name" value="SNRNA-ACTIVATING PROTEIN COMPLEX SUBUNIT 4"/>
    <property type="match status" value="1"/>
</dbReference>
<dbReference type="GO" id="GO:0000978">
    <property type="term" value="F:RNA polymerase II cis-regulatory region sequence-specific DNA binding"/>
    <property type="evidence" value="ECO:0007669"/>
    <property type="project" value="TreeGrafter"/>
</dbReference>
<feature type="compositionally biased region" description="Basic and acidic residues" evidence="5">
    <location>
        <begin position="15"/>
        <end position="29"/>
    </location>
</feature>
<dbReference type="PANTHER" id="PTHR46621:SF1">
    <property type="entry name" value="SNRNA-ACTIVATING PROTEIN COMPLEX SUBUNIT 4"/>
    <property type="match status" value="1"/>
</dbReference>
<keyword evidence="1" id="KW-0805">Transcription regulation</keyword>
<evidence type="ECO:0000256" key="1">
    <source>
        <dbReference type="ARBA" id="ARBA00023015"/>
    </source>
</evidence>
<keyword evidence="4" id="KW-0539">Nucleus</keyword>
<evidence type="ECO:0000259" key="7">
    <source>
        <dbReference type="PROSITE" id="PS51293"/>
    </source>
</evidence>
<evidence type="ECO:0000256" key="4">
    <source>
        <dbReference type="ARBA" id="ARBA00023242"/>
    </source>
</evidence>
<protein>
    <submittedName>
        <fullName evidence="9">Myb-like dna-binding domain containing protein</fullName>
    </submittedName>
</protein>
<dbReference type="SMART" id="SM00717">
    <property type="entry name" value="SANT"/>
    <property type="match status" value="3"/>
</dbReference>
<feature type="domain" description="HTH myb-type" evidence="8">
    <location>
        <begin position="168"/>
        <end position="198"/>
    </location>
</feature>
<feature type="region of interest" description="Disordered" evidence="5">
    <location>
        <begin position="660"/>
        <end position="695"/>
    </location>
</feature>
<feature type="domain" description="Myb-like" evidence="6">
    <location>
        <begin position="195"/>
        <end position="252"/>
    </location>
</feature>
<keyword evidence="3" id="KW-0804">Transcription</keyword>
<dbReference type="EMBL" id="CCKQ01010607">
    <property type="protein sequence ID" value="CDW82128.1"/>
    <property type="molecule type" value="Genomic_DNA"/>
</dbReference>
<gene>
    <name evidence="9" type="primary">Contig1211.g1312</name>
    <name evidence="9" type="ORF">STYLEM_11155</name>
</gene>
<dbReference type="InterPro" id="IPR009057">
    <property type="entry name" value="Homeodomain-like_sf"/>
</dbReference>
<feature type="compositionally biased region" description="Polar residues" evidence="5">
    <location>
        <begin position="371"/>
        <end position="381"/>
    </location>
</feature>
<dbReference type="Pfam" id="PF13921">
    <property type="entry name" value="Myb_DNA-bind_6"/>
    <property type="match status" value="1"/>
</dbReference>